<dbReference type="Proteomes" id="UP001162029">
    <property type="component" value="Unassembled WGS sequence"/>
</dbReference>
<gene>
    <name evidence="1" type="ORF">PDE001_LOCUS6971</name>
</gene>
<sequence>MQTFGLIYAINMSLIDRHMKTAAAARIAMLTDVEGNWQYMRNVARQSSWLCLTSSGQDETLKLRDDCMLVFRGDAGDKGDDTLKCYEQLHSMAKEVLEGPM</sequence>
<dbReference type="PANTHER" id="PTHR42254:SF1">
    <property type="entry name" value="CALCINEURIN-LIKE PHOSPHOESTERASE DOMAIN-CONTAINING PROTEIN"/>
    <property type="match status" value="1"/>
</dbReference>
<dbReference type="PANTHER" id="PTHR42254">
    <property type="entry name" value="METALLOPHOS DOMAIN-CONTAINING PROTEIN"/>
    <property type="match status" value="1"/>
</dbReference>
<protein>
    <submittedName>
        <fullName evidence="1">Uncharacterized protein</fullName>
    </submittedName>
</protein>
<comment type="caution">
    <text evidence="1">The sequence shown here is derived from an EMBL/GenBank/DDBJ whole genome shotgun (WGS) entry which is preliminary data.</text>
</comment>
<accession>A0AAV0UQQ9</accession>
<evidence type="ECO:0000313" key="2">
    <source>
        <dbReference type="Proteomes" id="UP001162029"/>
    </source>
</evidence>
<dbReference type="AlphaFoldDB" id="A0AAV0UQQ9"/>
<keyword evidence="2" id="KW-1185">Reference proteome</keyword>
<reference evidence="1" key="1">
    <citation type="submission" date="2022-12" db="EMBL/GenBank/DDBJ databases">
        <authorList>
            <person name="Webb A."/>
        </authorList>
    </citation>
    <scope>NUCLEOTIDE SEQUENCE</scope>
    <source>
        <strain evidence="1">Pd1</strain>
    </source>
</reference>
<organism evidence="1 2">
    <name type="scientific">Peronospora destructor</name>
    <dbReference type="NCBI Taxonomy" id="86335"/>
    <lineage>
        <taxon>Eukaryota</taxon>
        <taxon>Sar</taxon>
        <taxon>Stramenopiles</taxon>
        <taxon>Oomycota</taxon>
        <taxon>Peronosporomycetes</taxon>
        <taxon>Peronosporales</taxon>
        <taxon>Peronosporaceae</taxon>
        <taxon>Peronospora</taxon>
    </lineage>
</organism>
<name>A0AAV0UQQ9_9STRA</name>
<proteinExistence type="predicted"/>
<evidence type="ECO:0000313" key="1">
    <source>
        <dbReference type="EMBL" id="CAI5738643.1"/>
    </source>
</evidence>
<dbReference type="EMBL" id="CANTFM010001346">
    <property type="protein sequence ID" value="CAI5738643.1"/>
    <property type="molecule type" value="Genomic_DNA"/>
</dbReference>